<proteinExistence type="predicted"/>
<protein>
    <recommendedName>
        <fullName evidence="1">Integrase catalytic domain-containing protein</fullName>
    </recommendedName>
</protein>
<dbReference type="EMBL" id="CALNXJ010000222">
    <property type="protein sequence ID" value="CAH3169833.1"/>
    <property type="molecule type" value="Genomic_DNA"/>
</dbReference>
<dbReference type="SUPFAM" id="SSF53098">
    <property type="entry name" value="Ribonuclease H-like"/>
    <property type="match status" value="1"/>
</dbReference>
<sequence length="564" mass="64103">MTAMHFSDNFKSKMADGTLRGGNERGLYNFVESLRTLLIGIQNLNTQDVSADYFEQANVRLEDAILTLQLLLHSVWQSEDSVLRDFKTIIEAVLTKVRFVFRAITKYEERNSVEATISNSFACPTTKLTSAGRPVIVIEREQIEFLRELHFSWVKIASLLGISESTLRRRRRELNLDDDSENWTALSGAQSITPNIGQRRLLGALRARGFRIQRWRVRYCLRRQDPLGTALRWSTPVYRRKYSVPTPNALWHIDGNHKLTRYRFVVHCCVDGYSRVIVYATLTDNNRADTVLELFIKGVQEFGLPSRVRSDHGLENVRVAQYMLENRGLNRGSIITGSSVHNCRVERAHKDVYAGVLCHFANIFSGMEDMGLLDPLNEVHLFSLHFVYIPRINRALQHFTSQWNNHPVSSEHQLSPLQIFASGILENMHSGYSGVESILHPNEIPLYGFDPDGPIPLDDDDYQVSIPAVDVHLTPQQLHILEVSCHPLNDDGFASRQLRILLVDGIKNSYLLEIAAKSGKLGRSLEMVHNKVVQHPGRGGTPQLHLASLHSPQMKATENFFVLH</sequence>
<keyword evidence="3" id="KW-1185">Reference proteome</keyword>
<gene>
    <name evidence="2" type="ORF">PMEA_00012959</name>
</gene>
<dbReference type="Gene3D" id="3.30.420.10">
    <property type="entry name" value="Ribonuclease H-like superfamily/Ribonuclease H"/>
    <property type="match status" value="1"/>
</dbReference>
<dbReference type="PANTHER" id="PTHR46791:SF4">
    <property type="match status" value="1"/>
</dbReference>
<accession>A0AAU9Y6U2</accession>
<dbReference type="Pfam" id="PF24764">
    <property type="entry name" value="rva_4"/>
    <property type="match status" value="1"/>
</dbReference>
<reference evidence="2 3" key="1">
    <citation type="submission" date="2022-05" db="EMBL/GenBank/DDBJ databases">
        <authorList>
            <consortium name="Genoscope - CEA"/>
            <person name="William W."/>
        </authorList>
    </citation>
    <scope>NUCLEOTIDE SEQUENCE [LARGE SCALE GENOMIC DNA]</scope>
</reference>
<dbReference type="GO" id="GO:0015074">
    <property type="term" value="P:DNA integration"/>
    <property type="evidence" value="ECO:0007669"/>
    <property type="project" value="InterPro"/>
</dbReference>
<dbReference type="Proteomes" id="UP001159428">
    <property type="component" value="Unassembled WGS sequence"/>
</dbReference>
<dbReference type="InterPro" id="IPR012337">
    <property type="entry name" value="RNaseH-like_sf"/>
</dbReference>
<dbReference type="GO" id="GO:0003676">
    <property type="term" value="F:nucleic acid binding"/>
    <property type="evidence" value="ECO:0007669"/>
    <property type="project" value="InterPro"/>
</dbReference>
<name>A0AAU9Y6U2_9CNID</name>
<dbReference type="InterPro" id="IPR058913">
    <property type="entry name" value="Integrase_dom_put"/>
</dbReference>
<organism evidence="2 3">
    <name type="scientific">Pocillopora meandrina</name>
    <dbReference type="NCBI Taxonomy" id="46732"/>
    <lineage>
        <taxon>Eukaryota</taxon>
        <taxon>Metazoa</taxon>
        <taxon>Cnidaria</taxon>
        <taxon>Anthozoa</taxon>
        <taxon>Hexacorallia</taxon>
        <taxon>Scleractinia</taxon>
        <taxon>Astrocoeniina</taxon>
        <taxon>Pocilloporidae</taxon>
        <taxon>Pocillopora</taxon>
    </lineage>
</organism>
<dbReference type="InterPro" id="IPR001584">
    <property type="entry name" value="Integrase_cat-core"/>
</dbReference>
<evidence type="ECO:0000313" key="3">
    <source>
        <dbReference type="Proteomes" id="UP001159428"/>
    </source>
</evidence>
<dbReference type="InterPro" id="IPR036397">
    <property type="entry name" value="RNaseH_sf"/>
</dbReference>
<dbReference type="PROSITE" id="PS50994">
    <property type="entry name" value="INTEGRASE"/>
    <property type="match status" value="1"/>
</dbReference>
<evidence type="ECO:0000313" key="2">
    <source>
        <dbReference type="EMBL" id="CAH3169833.1"/>
    </source>
</evidence>
<feature type="domain" description="Integrase catalytic" evidence="1">
    <location>
        <begin position="243"/>
        <end position="424"/>
    </location>
</feature>
<evidence type="ECO:0000259" key="1">
    <source>
        <dbReference type="PROSITE" id="PS50994"/>
    </source>
</evidence>
<comment type="caution">
    <text evidence="2">The sequence shown here is derived from an EMBL/GenBank/DDBJ whole genome shotgun (WGS) entry which is preliminary data.</text>
</comment>
<dbReference type="PANTHER" id="PTHR46791">
    <property type="entry name" value="EXPRESSED PROTEIN"/>
    <property type="match status" value="1"/>
</dbReference>
<dbReference type="AlphaFoldDB" id="A0AAU9Y6U2"/>